<name>A0A0W8CG05_PHYNI</name>
<proteinExistence type="predicted"/>
<reference evidence="1 2" key="1">
    <citation type="submission" date="2015-11" db="EMBL/GenBank/DDBJ databases">
        <title>Genomes and virulence difference between two physiological races of Phytophthora nicotianae.</title>
        <authorList>
            <person name="Liu H."/>
            <person name="Ma X."/>
            <person name="Yu H."/>
            <person name="Fang D."/>
            <person name="Li Y."/>
            <person name="Wang X."/>
            <person name="Wang W."/>
            <person name="Dong Y."/>
            <person name="Xiao B."/>
        </authorList>
    </citation>
    <scope>NUCLEOTIDE SEQUENCE [LARGE SCALE GENOMIC DNA]</scope>
    <source>
        <strain evidence="2">race 1</strain>
    </source>
</reference>
<dbReference type="AlphaFoldDB" id="A0A0W8CG05"/>
<organism evidence="1 2">
    <name type="scientific">Phytophthora nicotianae</name>
    <name type="common">Potato buckeye rot agent</name>
    <name type="synonym">Phytophthora parasitica</name>
    <dbReference type="NCBI Taxonomy" id="4792"/>
    <lineage>
        <taxon>Eukaryota</taxon>
        <taxon>Sar</taxon>
        <taxon>Stramenopiles</taxon>
        <taxon>Oomycota</taxon>
        <taxon>Peronosporomycetes</taxon>
        <taxon>Peronosporales</taxon>
        <taxon>Peronosporaceae</taxon>
        <taxon>Phytophthora</taxon>
    </lineage>
</organism>
<evidence type="ECO:0000313" key="2">
    <source>
        <dbReference type="Proteomes" id="UP000054636"/>
    </source>
</evidence>
<dbReference type="EMBL" id="LNFP01002558">
    <property type="protein sequence ID" value="KUF82971.1"/>
    <property type="molecule type" value="Genomic_DNA"/>
</dbReference>
<sequence length="458" mass="48978">MSDTTQLADAYLLQSALKTDPPVDVSKGKSVAYVVDGNQGSYNSGLITIDATSQLTGSRGFGSLKDAYITLPYVVTAKSTGSAELNKTSVSRFACALKCNVANVIDSLTVELNGKKVITETEYKGFWNNLRAMTELSQDEIVKHGSDMHLFPDSWTGINFSGTASATGDSYSNNQIGVASPLDTTLSQAQEPWAFNPGFFKRLTNTPAPIDSTEATGAYSWASFGTTATKQVLQQNARGCFKESDATSYGNNKIAGRWFYMLKIKLVDLHPIFKELDLVANPQLKLRLRINAGTVALSGTATTMKLDSSTMTSGQTVPIMISPATAAAKTAAVVVSGGGTVTSGGNNTITPAAPMNDVFVVKRLRNLENVRRMEMDQSAARGRLLQVRNQNNHSDSSHHSGGTVILVKAGSTVQSLRSDLVRNGAIISITPVRSGSRSTDLYPFVGTIKGQFEQSWDG</sequence>
<gene>
    <name evidence="1" type="ORF">AM588_10000502</name>
</gene>
<evidence type="ECO:0000313" key="1">
    <source>
        <dbReference type="EMBL" id="KUF82971.1"/>
    </source>
</evidence>
<comment type="caution">
    <text evidence="1">The sequence shown here is derived from an EMBL/GenBank/DDBJ whole genome shotgun (WGS) entry which is preliminary data.</text>
</comment>
<dbReference type="Proteomes" id="UP000054636">
    <property type="component" value="Unassembled WGS sequence"/>
</dbReference>
<accession>A0A0W8CG05</accession>
<protein>
    <submittedName>
        <fullName evidence="1">Cell 5A endo-1</fullName>
    </submittedName>
</protein>